<keyword evidence="1" id="KW-0812">Transmembrane</keyword>
<evidence type="ECO:0000313" key="3">
    <source>
        <dbReference type="Proteomes" id="UP000824782"/>
    </source>
</evidence>
<evidence type="ECO:0000256" key="1">
    <source>
        <dbReference type="SAM" id="Phobius"/>
    </source>
</evidence>
<comment type="caution">
    <text evidence="2">The sequence shown here is derived from an EMBL/GenBank/DDBJ whole genome shotgun (WGS) entry which is preliminary data.</text>
</comment>
<keyword evidence="1" id="KW-0472">Membrane</keyword>
<evidence type="ECO:0000313" key="2">
    <source>
        <dbReference type="EMBL" id="KAG8536486.1"/>
    </source>
</evidence>
<accession>A0AAV6YII1</accession>
<feature type="transmembrane region" description="Helical" evidence="1">
    <location>
        <begin position="6"/>
        <end position="27"/>
    </location>
</feature>
<keyword evidence="3" id="KW-1185">Reference proteome</keyword>
<name>A0AAV6YII1_ENGPU</name>
<protein>
    <submittedName>
        <fullName evidence="2">Uncharacterized protein</fullName>
    </submittedName>
</protein>
<gene>
    <name evidence="2" type="ORF">GDO81_026257</name>
</gene>
<dbReference type="AlphaFoldDB" id="A0AAV6YII1"/>
<reference evidence="2" key="1">
    <citation type="thesis" date="2020" institute="ProQuest LLC" country="789 East Eisenhower Parkway, Ann Arbor, MI, USA">
        <title>Comparative Genomics and Chromosome Evolution.</title>
        <authorList>
            <person name="Mudd A.B."/>
        </authorList>
    </citation>
    <scope>NUCLEOTIDE SEQUENCE</scope>
    <source>
        <strain evidence="2">237g6f4</strain>
        <tissue evidence="2">Blood</tissue>
    </source>
</reference>
<organism evidence="2 3">
    <name type="scientific">Engystomops pustulosus</name>
    <name type="common">Tungara frog</name>
    <name type="synonym">Physalaemus pustulosus</name>
    <dbReference type="NCBI Taxonomy" id="76066"/>
    <lineage>
        <taxon>Eukaryota</taxon>
        <taxon>Metazoa</taxon>
        <taxon>Chordata</taxon>
        <taxon>Craniata</taxon>
        <taxon>Vertebrata</taxon>
        <taxon>Euteleostomi</taxon>
        <taxon>Amphibia</taxon>
        <taxon>Batrachia</taxon>
        <taxon>Anura</taxon>
        <taxon>Neobatrachia</taxon>
        <taxon>Hyloidea</taxon>
        <taxon>Leptodactylidae</taxon>
        <taxon>Leiuperinae</taxon>
        <taxon>Engystomops</taxon>
    </lineage>
</organism>
<proteinExistence type="predicted"/>
<dbReference type="EMBL" id="WNYA01042729">
    <property type="protein sequence ID" value="KAG8536486.1"/>
    <property type="molecule type" value="Genomic_DNA"/>
</dbReference>
<dbReference type="Proteomes" id="UP000824782">
    <property type="component" value="Unassembled WGS sequence"/>
</dbReference>
<keyword evidence="1" id="KW-1133">Transmembrane helix</keyword>
<sequence length="67" mass="7552">MYIVIVVSVFLNLPFNNALILLGMLSIRFKQVSDPRSLPPLYLEAGGSPILLCTSRGWRFLHSSLYI</sequence>